<evidence type="ECO:0000259" key="5">
    <source>
        <dbReference type="PROSITE" id="PS51007"/>
    </source>
</evidence>
<keyword evidence="2 4" id="KW-0479">Metal-binding</keyword>
<organism evidence="6 7">
    <name type="scientific">Methylococcus capsulatus</name>
    <dbReference type="NCBI Taxonomy" id="414"/>
    <lineage>
        <taxon>Bacteria</taxon>
        <taxon>Pseudomonadati</taxon>
        <taxon>Pseudomonadota</taxon>
        <taxon>Gammaproteobacteria</taxon>
        <taxon>Methylococcales</taxon>
        <taxon>Methylococcaceae</taxon>
        <taxon>Methylococcus</taxon>
    </lineage>
</organism>
<dbReference type="GO" id="GO:0020037">
    <property type="term" value="F:heme binding"/>
    <property type="evidence" value="ECO:0007669"/>
    <property type="project" value="InterPro"/>
</dbReference>
<dbReference type="AlphaFoldDB" id="A0AA35XZI8"/>
<reference evidence="6" key="1">
    <citation type="submission" date="2023-03" db="EMBL/GenBank/DDBJ databases">
        <authorList>
            <person name="Pearce D."/>
        </authorList>
    </citation>
    <scope>NUCLEOTIDE SEQUENCE</scope>
    <source>
        <strain evidence="6">Mc</strain>
    </source>
</reference>
<evidence type="ECO:0000256" key="4">
    <source>
        <dbReference type="PROSITE-ProRule" id="PRU00433"/>
    </source>
</evidence>
<name>A0AA35XZI8_METCP</name>
<dbReference type="SUPFAM" id="SSF46626">
    <property type="entry name" value="Cytochrome c"/>
    <property type="match status" value="1"/>
</dbReference>
<evidence type="ECO:0000313" key="7">
    <source>
        <dbReference type="Proteomes" id="UP001158598"/>
    </source>
</evidence>
<sequence length="110" mass="12108">MTQLPNTHRDVLSFVRRVQIGTIAVALCFPARAEKPDMVLAALGCLGCHADEEEQIPEPASLRRFDAKEMASLLREYREGKRSGTVMNRIAAGLTNQDIEAIAGFLGKRP</sequence>
<protein>
    <submittedName>
        <fullName evidence="6">Cytochrome c family protein</fullName>
    </submittedName>
</protein>
<dbReference type="Gene3D" id="1.10.760.10">
    <property type="entry name" value="Cytochrome c-like domain"/>
    <property type="match status" value="1"/>
</dbReference>
<dbReference type="EMBL" id="OX458332">
    <property type="protein sequence ID" value="CAI8869011.1"/>
    <property type="molecule type" value="Genomic_DNA"/>
</dbReference>
<keyword evidence="3 4" id="KW-0408">Iron</keyword>
<evidence type="ECO:0000313" key="6">
    <source>
        <dbReference type="EMBL" id="CAI8869011.1"/>
    </source>
</evidence>
<dbReference type="Proteomes" id="UP001158598">
    <property type="component" value="Chromosome"/>
</dbReference>
<dbReference type="InterPro" id="IPR036909">
    <property type="entry name" value="Cyt_c-like_dom_sf"/>
</dbReference>
<gene>
    <name evidence="6" type="ORF">MCNOR_2834</name>
</gene>
<proteinExistence type="predicted"/>
<accession>A0AA35XZI8</accession>
<evidence type="ECO:0000256" key="1">
    <source>
        <dbReference type="ARBA" id="ARBA00022617"/>
    </source>
</evidence>
<keyword evidence="1 4" id="KW-0349">Heme</keyword>
<evidence type="ECO:0000256" key="2">
    <source>
        <dbReference type="ARBA" id="ARBA00022723"/>
    </source>
</evidence>
<evidence type="ECO:0000256" key="3">
    <source>
        <dbReference type="ARBA" id="ARBA00023004"/>
    </source>
</evidence>
<dbReference type="InterPro" id="IPR009056">
    <property type="entry name" value="Cyt_c-like_dom"/>
</dbReference>
<dbReference type="GO" id="GO:0009055">
    <property type="term" value="F:electron transfer activity"/>
    <property type="evidence" value="ECO:0007669"/>
    <property type="project" value="InterPro"/>
</dbReference>
<dbReference type="PROSITE" id="PS51007">
    <property type="entry name" value="CYTC"/>
    <property type="match status" value="1"/>
</dbReference>
<dbReference type="GO" id="GO:0046872">
    <property type="term" value="F:metal ion binding"/>
    <property type="evidence" value="ECO:0007669"/>
    <property type="project" value="UniProtKB-KW"/>
</dbReference>
<feature type="domain" description="Cytochrome c" evidence="5">
    <location>
        <begin position="31"/>
        <end position="110"/>
    </location>
</feature>